<reference evidence="6 7" key="1">
    <citation type="journal article" date="2015" name="Genome Announc.">
        <title>Expanding the biotechnology potential of lactobacilli through comparative genomics of 213 strains and associated genera.</title>
        <authorList>
            <person name="Sun Z."/>
            <person name="Harris H.M."/>
            <person name="McCann A."/>
            <person name="Guo C."/>
            <person name="Argimon S."/>
            <person name="Zhang W."/>
            <person name="Yang X."/>
            <person name="Jeffery I.B."/>
            <person name="Cooney J.C."/>
            <person name="Kagawa T.F."/>
            <person name="Liu W."/>
            <person name="Song Y."/>
            <person name="Salvetti E."/>
            <person name="Wrobel A."/>
            <person name="Rasinkangas P."/>
            <person name="Parkhill J."/>
            <person name="Rea M.C."/>
            <person name="O'Sullivan O."/>
            <person name="Ritari J."/>
            <person name="Douillard F.P."/>
            <person name="Paul Ross R."/>
            <person name="Yang R."/>
            <person name="Briner A.E."/>
            <person name="Felis G.E."/>
            <person name="de Vos W.M."/>
            <person name="Barrangou R."/>
            <person name="Klaenhammer T.R."/>
            <person name="Caufield P.W."/>
            <person name="Cui Y."/>
            <person name="Zhang H."/>
            <person name="O'Toole P.W."/>
        </authorList>
    </citation>
    <scope>NUCLEOTIDE SEQUENCE [LARGE SCALE GENOMIC DNA]</scope>
    <source>
        <strain evidence="6 7">DSM 19909</strain>
    </source>
</reference>
<dbReference type="AlphaFoldDB" id="A0A0R1LLY5"/>
<name>A0A0R1LLY5_9LACO</name>
<dbReference type="NCBIfam" id="NF002315">
    <property type="entry name" value="PRK01237.1"/>
    <property type="match status" value="1"/>
</dbReference>
<dbReference type="EC" id="2.4.2.52" evidence="5"/>
<dbReference type="PANTHER" id="PTHR30201:SF2">
    <property type="entry name" value="2-(5''-TRIPHOSPHORIBOSYL)-3'-DEPHOSPHOCOENZYME-A SYNTHASE"/>
    <property type="match status" value="1"/>
</dbReference>
<dbReference type="RefSeq" id="WP_054700580.1">
    <property type="nucleotide sequence ID" value="NZ_AZEE01000030.1"/>
</dbReference>
<dbReference type="Proteomes" id="UP000051160">
    <property type="component" value="Unassembled WGS sequence"/>
</dbReference>
<evidence type="ECO:0000256" key="2">
    <source>
        <dbReference type="ARBA" id="ARBA00022679"/>
    </source>
</evidence>
<dbReference type="EMBL" id="AZEE01000030">
    <property type="protein sequence ID" value="KRK96934.1"/>
    <property type="molecule type" value="Genomic_DNA"/>
</dbReference>
<evidence type="ECO:0000313" key="7">
    <source>
        <dbReference type="Proteomes" id="UP000051160"/>
    </source>
</evidence>
<evidence type="ECO:0000256" key="5">
    <source>
        <dbReference type="HAMAP-Rule" id="MF_00397"/>
    </source>
</evidence>
<dbReference type="InterPro" id="IPR017551">
    <property type="entry name" value="TriPribosyl-deP-CoA_syn_CitG"/>
</dbReference>
<comment type="similarity">
    <text evidence="5">Belongs to the CitG/MdcB family.</text>
</comment>
<dbReference type="OrthoDB" id="114886at2"/>
<evidence type="ECO:0000256" key="1">
    <source>
        <dbReference type="ARBA" id="ARBA00001210"/>
    </source>
</evidence>
<comment type="caution">
    <text evidence="6">The sequence shown here is derived from an EMBL/GenBank/DDBJ whole genome shotgun (WGS) entry which is preliminary data.</text>
</comment>
<evidence type="ECO:0000256" key="3">
    <source>
        <dbReference type="ARBA" id="ARBA00022741"/>
    </source>
</evidence>
<keyword evidence="2 5" id="KW-0808">Transferase</keyword>
<dbReference type="STRING" id="1423776.FD04_GL001789"/>
<dbReference type="PATRIC" id="fig|1423776.4.peg.1812"/>
<dbReference type="InterPro" id="IPR002736">
    <property type="entry name" value="CitG"/>
</dbReference>
<accession>A0A0R1LLY5</accession>
<dbReference type="GO" id="GO:0051191">
    <property type="term" value="P:prosthetic group biosynthetic process"/>
    <property type="evidence" value="ECO:0007669"/>
    <property type="project" value="TreeGrafter"/>
</dbReference>
<dbReference type="Pfam" id="PF01874">
    <property type="entry name" value="CitG"/>
    <property type="match status" value="1"/>
</dbReference>
<dbReference type="PANTHER" id="PTHR30201">
    <property type="entry name" value="TRIPHOSPHORIBOSYL-DEPHOSPHO-COA SYNTHASE"/>
    <property type="match status" value="1"/>
</dbReference>
<keyword evidence="4 5" id="KW-0067">ATP-binding</keyword>
<organism evidence="6 7">
    <name type="scientific">Secundilactobacillus odoratitofui DSM 19909 = JCM 15043</name>
    <dbReference type="NCBI Taxonomy" id="1423776"/>
    <lineage>
        <taxon>Bacteria</taxon>
        <taxon>Bacillati</taxon>
        <taxon>Bacillota</taxon>
        <taxon>Bacilli</taxon>
        <taxon>Lactobacillales</taxon>
        <taxon>Lactobacillaceae</taxon>
        <taxon>Secundilactobacillus</taxon>
    </lineage>
</organism>
<keyword evidence="7" id="KW-1185">Reference proteome</keyword>
<dbReference type="NCBIfam" id="TIGR03125">
    <property type="entry name" value="citrate_citG"/>
    <property type="match status" value="1"/>
</dbReference>
<dbReference type="GO" id="GO:0046917">
    <property type="term" value="F:triphosphoribosyl-dephospho-CoA synthase activity"/>
    <property type="evidence" value="ECO:0007669"/>
    <property type="project" value="UniProtKB-UniRule"/>
</dbReference>
<sequence>MVELAQKAIVDDALRALLYEVSVNPKPGLVDPVSSGPHPDMDVFTFIDSTVSLREYFTTCATTGASFTGSALPELFTAIRPVGVAAERSMFAATKGVNTHKGAIFSLGILVTAAAYQLEHDQLTLMSIVKAMLVGLTTHDFDHLADKPDTELTAGERQFLQFGITGIRGEAEAGYPTIMTVGLPALKRSKGTTNQRLLDTLIAIMGHSVDTNLVKRAKSNEIVAWAHQQAQHYFELGGSQTAEGMAFLAELNETFLQRNLSLGGSADLLILTIFLGLREQLL</sequence>
<gene>
    <name evidence="5" type="primary">citG</name>
    <name evidence="6" type="ORF">FD04_GL001789</name>
</gene>
<dbReference type="Gene3D" id="1.10.4200.10">
    <property type="entry name" value="Triphosphoribosyl-dephospho-CoA protein"/>
    <property type="match status" value="2"/>
</dbReference>
<keyword evidence="3 5" id="KW-0547">Nucleotide-binding</keyword>
<comment type="catalytic activity">
    <reaction evidence="1 5">
        <text>3'-dephospho-CoA + ATP = 2'-(5''-triphospho-alpha-D-ribosyl)-3'-dephospho-CoA + adenine</text>
        <dbReference type="Rhea" id="RHEA:15117"/>
        <dbReference type="ChEBI" id="CHEBI:16708"/>
        <dbReference type="ChEBI" id="CHEBI:30616"/>
        <dbReference type="ChEBI" id="CHEBI:57328"/>
        <dbReference type="ChEBI" id="CHEBI:61378"/>
        <dbReference type="EC" id="2.4.2.52"/>
    </reaction>
</comment>
<dbReference type="GO" id="GO:0005524">
    <property type="term" value="F:ATP binding"/>
    <property type="evidence" value="ECO:0007669"/>
    <property type="project" value="UniProtKB-KW"/>
</dbReference>
<dbReference type="HAMAP" id="MF_00397">
    <property type="entry name" value="CitG"/>
    <property type="match status" value="1"/>
</dbReference>
<protein>
    <recommendedName>
        <fullName evidence="5">Probable 2-(5''-triphosphoribosyl)-3'-dephosphocoenzyme-A synthase</fullName>
        <shortName evidence="5">2-(5''-triphosphoribosyl)-3'-dephospho-CoA synthase</shortName>
        <ecNumber evidence="5">2.4.2.52</ecNumber>
    </recommendedName>
</protein>
<proteinExistence type="inferred from homology"/>
<evidence type="ECO:0000256" key="4">
    <source>
        <dbReference type="ARBA" id="ARBA00022840"/>
    </source>
</evidence>
<evidence type="ECO:0000313" key="6">
    <source>
        <dbReference type="EMBL" id="KRK96934.1"/>
    </source>
</evidence>